<sequence>MADLERFMEFQGIRLLLGLNQSQFAEHLGISRTTVYRLEKNLMEIDNRTLYAARYLQCTVSAERRGERLPDGWSLGITGGQAVQYIDTKMPVRIKSNVPARNNVSNRHNDSDCNNDSNRNIKPATNEPKPSSKNQAKRARKKRK</sequence>
<gene>
    <name evidence="3" type="ORF">CZ809_02009</name>
</gene>
<name>A0A1T5I0C7_9GAMM</name>
<dbReference type="InterPro" id="IPR010982">
    <property type="entry name" value="Lambda_DNA-bd_dom_sf"/>
</dbReference>
<dbReference type="AlphaFoldDB" id="A0A1T5I0C7"/>
<dbReference type="RefSeq" id="WP_080157444.1">
    <property type="nucleotide sequence ID" value="NZ_FUZI01000003.1"/>
</dbReference>
<dbReference type="GO" id="GO:0003677">
    <property type="term" value="F:DNA binding"/>
    <property type="evidence" value="ECO:0007669"/>
    <property type="project" value="InterPro"/>
</dbReference>
<dbReference type="PROSITE" id="PS50943">
    <property type="entry name" value="HTH_CROC1"/>
    <property type="match status" value="1"/>
</dbReference>
<feature type="compositionally biased region" description="Basic residues" evidence="1">
    <location>
        <begin position="135"/>
        <end position="144"/>
    </location>
</feature>
<evidence type="ECO:0000259" key="2">
    <source>
        <dbReference type="PROSITE" id="PS50943"/>
    </source>
</evidence>
<dbReference type="Pfam" id="PF01381">
    <property type="entry name" value="HTH_3"/>
    <property type="match status" value="1"/>
</dbReference>
<evidence type="ECO:0000313" key="3">
    <source>
        <dbReference type="EMBL" id="SKC32493.1"/>
    </source>
</evidence>
<reference evidence="3 4" key="1">
    <citation type="submission" date="2017-02" db="EMBL/GenBank/DDBJ databases">
        <authorList>
            <person name="Peterson S.W."/>
        </authorList>
    </citation>
    <scope>NUCLEOTIDE SEQUENCE [LARGE SCALE GENOMIC DNA]</scope>
    <source>
        <strain evidence="4">type strain: NCCB 100098</strain>
    </source>
</reference>
<dbReference type="SUPFAM" id="SSF47413">
    <property type="entry name" value="lambda repressor-like DNA-binding domains"/>
    <property type="match status" value="1"/>
</dbReference>
<proteinExistence type="predicted"/>
<protein>
    <submittedName>
        <fullName evidence="3">Helix-turn-helix protein</fullName>
    </submittedName>
</protein>
<feature type="region of interest" description="Disordered" evidence="1">
    <location>
        <begin position="97"/>
        <end position="144"/>
    </location>
</feature>
<evidence type="ECO:0000256" key="1">
    <source>
        <dbReference type="SAM" id="MobiDB-lite"/>
    </source>
</evidence>
<feature type="domain" description="HTH cro/C1-type" evidence="2">
    <location>
        <begin position="13"/>
        <end position="64"/>
    </location>
</feature>
<organism evidence="3 4">
    <name type="scientific">Photobacterium piscicola</name>
    <dbReference type="NCBI Taxonomy" id="1378299"/>
    <lineage>
        <taxon>Bacteria</taxon>
        <taxon>Pseudomonadati</taxon>
        <taxon>Pseudomonadota</taxon>
        <taxon>Gammaproteobacteria</taxon>
        <taxon>Vibrionales</taxon>
        <taxon>Vibrionaceae</taxon>
        <taxon>Photobacterium</taxon>
    </lineage>
</organism>
<dbReference type="Proteomes" id="UP000189966">
    <property type="component" value="Unassembled WGS sequence"/>
</dbReference>
<dbReference type="OrthoDB" id="9794834at2"/>
<accession>A0A1T5I0C7</accession>
<dbReference type="EMBL" id="FUZI01000003">
    <property type="protein sequence ID" value="SKC32493.1"/>
    <property type="molecule type" value="Genomic_DNA"/>
</dbReference>
<dbReference type="CDD" id="cd00093">
    <property type="entry name" value="HTH_XRE"/>
    <property type="match status" value="1"/>
</dbReference>
<evidence type="ECO:0000313" key="4">
    <source>
        <dbReference type="Proteomes" id="UP000189966"/>
    </source>
</evidence>
<dbReference type="Gene3D" id="1.10.260.40">
    <property type="entry name" value="lambda repressor-like DNA-binding domains"/>
    <property type="match status" value="1"/>
</dbReference>
<dbReference type="InterPro" id="IPR001387">
    <property type="entry name" value="Cro/C1-type_HTH"/>
</dbReference>
<dbReference type="SMART" id="SM00530">
    <property type="entry name" value="HTH_XRE"/>
    <property type="match status" value="1"/>
</dbReference>